<feature type="region of interest" description="Disordered" evidence="1">
    <location>
        <begin position="22"/>
        <end position="45"/>
    </location>
</feature>
<proteinExistence type="predicted"/>
<gene>
    <name evidence="2" type="ORF">PLEPLA_LOCUS28412</name>
</gene>
<dbReference type="Proteomes" id="UP001153269">
    <property type="component" value="Unassembled WGS sequence"/>
</dbReference>
<name>A0A9N7V1Y0_PLEPL</name>
<feature type="compositionally biased region" description="Basic and acidic residues" evidence="1">
    <location>
        <begin position="70"/>
        <end position="90"/>
    </location>
</feature>
<evidence type="ECO:0000313" key="3">
    <source>
        <dbReference type="Proteomes" id="UP001153269"/>
    </source>
</evidence>
<accession>A0A9N7V1Y0</accession>
<dbReference type="AlphaFoldDB" id="A0A9N7V1Y0"/>
<keyword evidence="3" id="KW-1185">Reference proteome</keyword>
<comment type="caution">
    <text evidence="2">The sequence shown here is derived from an EMBL/GenBank/DDBJ whole genome shotgun (WGS) entry which is preliminary data.</text>
</comment>
<sequence length="195" mass="22089">MKPDLTPAKPWGFHLTGHLNLPHSAGLEGKRPTLSPPSSLRTAPTSLHFTVNPLVSRISDGRGVSFQGLKGKESDTSTEEEQRRFSTESLPDSHQEWTSVLDPLYSCCRFHSTWIEPVVISDTLDSMSLCPGQIRDRRKKLREHRQVLGEKGRCNRTHRILAVPRLPPAPRHFQELGRALTWILFPSRSDKQTLK</sequence>
<feature type="compositionally biased region" description="Polar residues" evidence="1">
    <location>
        <begin position="36"/>
        <end position="45"/>
    </location>
</feature>
<organism evidence="2 3">
    <name type="scientific">Pleuronectes platessa</name>
    <name type="common">European plaice</name>
    <dbReference type="NCBI Taxonomy" id="8262"/>
    <lineage>
        <taxon>Eukaryota</taxon>
        <taxon>Metazoa</taxon>
        <taxon>Chordata</taxon>
        <taxon>Craniata</taxon>
        <taxon>Vertebrata</taxon>
        <taxon>Euteleostomi</taxon>
        <taxon>Actinopterygii</taxon>
        <taxon>Neopterygii</taxon>
        <taxon>Teleostei</taxon>
        <taxon>Neoteleostei</taxon>
        <taxon>Acanthomorphata</taxon>
        <taxon>Carangaria</taxon>
        <taxon>Pleuronectiformes</taxon>
        <taxon>Pleuronectoidei</taxon>
        <taxon>Pleuronectidae</taxon>
        <taxon>Pleuronectes</taxon>
    </lineage>
</organism>
<feature type="region of interest" description="Disordered" evidence="1">
    <location>
        <begin position="62"/>
        <end position="90"/>
    </location>
</feature>
<dbReference type="EMBL" id="CADEAL010002480">
    <property type="protein sequence ID" value="CAB1440646.1"/>
    <property type="molecule type" value="Genomic_DNA"/>
</dbReference>
<evidence type="ECO:0000256" key="1">
    <source>
        <dbReference type="SAM" id="MobiDB-lite"/>
    </source>
</evidence>
<evidence type="ECO:0000313" key="2">
    <source>
        <dbReference type="EMBL" id="CAB1440646.1"/>
    </source>
</evidence>
<reference evidence="2" key="1">
    <citation type="submission" date="2020-03" db="EMBL/GenBank/DDBJ databases">
        <authorList>
            <person name="Weist P."/>
        </authorList>
    </citation>
    <scope>NUCLEOTIDE SEQUENCE</scope>
</reference>
<protein>
    <submittedName>
        <fullName evidence="2">Uncharacterized protein</fullName>
    </submittedName>
</protein>